<dbReference type="Pfam" id="PF14520">
    <property type="entry name" value="HHH_5"/>
    <property type="match status" value="1"/>
</dbReference>
<evidence type="ECO:0000256" key="14">
    <source>
        <dbReference type="ARBA" id="ARBA00044678"/>
    </source>
</evidence>
<dbReference type="InterPro" id="IPR022311">
    <property type="entry name" value="PolX-like"/>
</dbReference>
<sequence>MPVTNEEIAELFESMATLLEMKGDTVFKIRAYQRAARTISHLSFSLEQAIRDDVDLKNIPGIGKAISEKTQEYLETGRVRAYEELIGELPDGVLTLMTIPGIGSKTAMLITQELGISTVEGIEKAIHEGTLAALPRMGQRTADNILRHIQSMRTKDGRTPIGQALAVAEATVSALRAECPYVEQLYPAGSLRRWEETIGDIDLVGVAPEDLQSGVGDVLVELPSVQEVLVHGPRKTSVVLEEGIQVDLRLGDADAFGAMLQYFSGSQQHNIRLREYANRRGFSLNEYGITNLASGDVARLPDEGSFYEYLGLPYIAPELRIGLNELDAAQAGALPNLVTEADLKGDLHLHSEWSDGRDPIERMIEAAVEQGYQYMALTDHSSGRGIANGLSNERLVEQMGILRDLQSQYPITILCGSEVDIRADGTLDYPDELLAELDVVVASVHSAMGQDSDTMTQRIIRAMEHPSVTIIGHASTRLLSRRQPVQFDIEALLRAARETGTAMEVNSAPERMDLKDTHAHRARELGVPLAINTDSHHFTSLGQRRFGVAIARRAWCESRHILNTLPLDQFLAYIRTPKPHRLEIFESRTDSAATVTTSTSFSNPPAAP</sequence>
<evidence type="ECO:0000259" key="18">
    <source>
        <dbReference type="SMART" id="SM00278"/>
    </source>
</evidence>
<dbReference type="EMBL" id="CASHTH010002268">
    <property type="protein sequence ID" value="CAI8027286.1"/>
    <property type="molecule type" value="Genomic_DNA"/>
</dbReference>
<evidence type="ECO:0000259" key="20">
    <source>
        <dbReference type="SMART" id="SM00483"/>
    </source>
</evidence>
<evidence type="ECO:0000313" key="21">
    <source>
        <dbReference type="EMBL" id="CAI8027286.1"/>
    </source>
</evidence>
<evidence type="ECO:0000256" key="8">
    <source>
        <dbReference type="ARBA" id="ARBA00022763"/>
    </source>
</evidence>
<keyword evidence="3" id="KW-0488">Methylation</keyword>
<comment type="similarity">
    <text evidence="17">Belongs to the DNA polymerase type-X family.</text>
</comment>
<evidence type="ECO:0000256" key="4">
    <source>
        <dbReference type="ARBA" id="ARBA00022634"/>
    </source>
</evidence>
<dbReference type="GO" id="GO:0003887">
    <property type="term" value="F:DNA-directed DNA polymerase activity"/>
    <property type="evidence" value="ECO:0007669"/>
    <property type="project" value="UniProtKB-UniRule"/>
</dbReference>
<dbReference type="PIRSF" id="PIRSF005047">
    <property type="entry name" value="UCP005047_YshC"/>
    <property type="match status" value="1"/>
</dbReference>
<evidence type="ECO:0000256" key="10">
    <source>
        <dbReference type="ARBA" id="ARBA00022932"/>
    </source>
</evidence>
<keyword evidence="8 17" id="KW-0227">DNA damage</keyword>
<dbReference type="PANTHER" id="PTHR36928:SF1">
    <property type="entry name" value="PHOSPHATASE YCDX-RELATED"/>
    <property type="match status" value="1"/>
</dbReference>
<keyword evidence="5 17" id="KW-0808">Transferase</keyword>
<dbReference type="CDD" id="cd00141">
    <property type="entry name" value="NT_POLXc"/>
    <property type="match status" value="1"/>
</dbReference>
<dbReference type="SUPFAM" id="SSF47781">
    <property type="entry name" value="RuvA domain 2-like"/>
    <property type="match status" value="1"/>
</dbReference>
<dbReference type="InterPro" id="IPR004013">
    <property type="entry name" value="PHP_dom"/>
</dbReference>
<evidence type="ECO:0000256" key="2">
    <source>
        <dbReference type="ARBA" id="ARBA00004496"/>
    </source>
</evidence>
<dbReference type="GO" id="GO:0005829">
    <property type="term" value="C:cytosol"/>
    <property type="evidence" value="ECO:0007669"/>
    <property type="project" value="TreeGrafter"/>
</dbReference>
<comment type="subcellular location">
    <subcellularLocation>
        <location evidence="2">Cytoplasm</location>
    </subcellularLocation>
    <subcellularLocation>
        <location evidence="17">Nucleus</location>
    </subcellularLocation>
</comment>
<keyword evidence="10 17" id="KW-0239">DNA-directed DNA polymerase</keyword>
<dbReference type="SUPFAM" id="SSF89550">
    <property type="entry name" value="PHP domain-like"/>
    <property type="match status" value="1"/>
</dbReference>
<dbReference type="InterPro" id="IPR002054">
    <property type="entry name" value="DNA-dir_DNA_pol_X"/>
</dbReference>
<gene>
    <name evidence="21" type="ORF">GBAR_LOCUS15616</name>
</gene>
<dbReference type="Gene3D" id="3.20.20.140">
    <property type="entry name" value="Metal-dependent hydrolases"/>
    <property type="match status" value="1"/>
</dbReference>
<dbReference type="Pfam" id="PF02811">
    <property type="entry name" value="PHP"/>
    <property type="match status" value="1"/>
</dbReference>
<evidence type="ECO:0000256" key="16">
    <source>
        <dbReference type="ARBA" id="ARBA00049244"/>
    </source>
</evidence>
<dbReference type="InterPro" id="IPR037160">
    <property type="entry name" value="DNA_Pol_thumb_sf"/>
</dbReference>
<evidence type="ECO:0000256" key="5">
    <source>
        <dbReference type="ARBA" id="ARBA00022679"/>
    </source>
</evidence>
<evidence type="ECO:0000256" key="15">
    <source>
        <dbReference type="ARBA" id="ARBA00045548"/>
    </source>
</evidence>
<comment type="cofactor">
    <cofactor evidence="1">
        <name>Mg(2+)</name>
        <dbReference type="ChEBI" id="CHEBI:18420"/>
    </cofactor>
</comment>
<dbReference type="GO" id="GO:0140078">
    <property type="term" value="F:class I DNA-(apurinic or apyrimidinic site) endonuclease activity"/>
    <property type="evidence" value="ECO:0007669"/>
    <property type="project" value="UniProtKB-EC"/>
</dbReference>
<evidence type="ECO:0000259" key="19">
    <source>
        <dbReference type="SMART" id="SM00481"/>
    </source>
</evidence>
<proteinExistence type="inferred from homology"/>
<dbReference type="SUPFAM" id="SSF81301">
    <property type="entry name" value="Nucleotidyltransferase"/>
    <property type="match status" value="1"/>
</dbReference>
<reference evidence="21" key="1">
    <citation type="submission" date="2023-03" db="EMBL/GenBank/DDBJ databases">
        <authorList>
            <person name="Steffen K."/>
            <person name="Cardenas P."/>
        </authorList>
    </citation>
    <scope>NUCLEOTIDE SEQUENCE</scope>
</reference>
<feature type="domain" description="DNA-directed DNA polymerase X" evidence="20">
    <location>
        <begin position="3"/>
        <end position="321"/>
    </location>
</feature>
<dbReference type="InterPro" id="IPR003583">
    <property type="entry name" value="Hlx-hairpin-Hlx_DNA-bd_motif"/>
</dbReference>
<keyword evidence="17" id="KW-0539">Nucleus</keyword>
<dbReference type="InterPro" id="IPR003141">
    <property type="entry name" value="Pol/His_phosphatase_N"/>
</dbReference>
<dbReference type="GO" id="GO:0006281">
    <property type="term" value="P:DNA repair"/>
    <property type="evidence" value="ECO:0007669"/>
    <property type="project" value="UniProtKB-KW"/>
</dbReference>
<dbReference type="EC" id="2.7.7.7" evidence="17"/>
<dbReference type="GO" id="GO:0008270">
    <property type="term" value="F:zinc ion binding"/>
    <property type="evidence" value="ECO:0007669"/>
    <property type="project" value="TreeGrafter"/>
</dbReference>
<dbReference type="InterPro" id="IPR002008">
    <property type="entry name" value="DNA_pol_X_beta-like"/>
</dbReference>
<dbReference type="Pfam" id="PF14716">
    <property type="entry name" value="HHH_8"/>
    <property type="match status" value="1"/>
</dbReference>
<dbReference type="Gene3D" id="3.30.460.10">
    <property type="entry name" value="Beta Polymerase, domain 2"/>
    <property type="match status" value="1"/>
</dbReference>
<comment type="catalytic activity">
    <reaction evidence="13">
        <text>2'-deoxyribonucleotide-(2'-deoxyribose 5'-phosphate)-2'-deoxyribonucleotide-DNA = a 3'-end 2'-deoxyribonucleotide-(2,3-dehydro-2,3-deoxyribose 5'-phosphate)-DNA + a 5'-end 5'-phospho-2'-deoxyribonucleoside-DNA + H(+)</text>
        <dbReference type="Rhea" id="RHEA:66592"/>
        <dbReference type="Rhea" id="RHEA-COMP:13180"/>
        <dbReference type="Rhea" id="RHEA-COMP:16897"/>
        <dbReference type="Rhea" id="RHEA-COMP:17067"/>
        <dbReference type="ChEBI" id="CHEBI:15378"/>
        <dbReference type="ChEBI" id="CHEBI:136412"/>
        <dbReference type="ChEBI" id="CHEBI:157695"/>
        <dbReference type="ChEBI" id="CHEBI:167181"/>
        <dbReference type="EC" id="4.2.99.18"/>
    </reaction>
</comment>
<evidence type="ECO:0000256" key="11">
    <source>
        <dbReference type="ARBA" id="ARBA00023053"/>
    </source>
</evidence>
<dbReference type="InterPro" id="IPR027421">
    <property type="entry name" value="DNA_pol_lamdba_lyase_dom_sf"/>
</dbReference>
<feature type="domain" description="Helix-hairpin-helix DNA-binding motif class 1" evidence="18">
    <location>
        <begin position="54"/>
        <end position="73"/>
    </location>
</feature>
<comment type="function">
    <text evidence="15">Repair polymerase that plays a key role in base-excision repair. During this process, the damaged base is excised by specific DNA glycosylases, the DNA backbone is nicked at the abasic site by an apurinic/apyrimidic (AP) endonuclease, and POLB removes 5'-deoxyribose-phosphate from the preincised AP site acting as a 5'-deoxyribose-phosphate lyase (5'-dRP lyase); through its DNA polymerase activity, it adds one nucleotide to the 3' end of the arising single-nucleotide gap. Conducts 'gap-filling' DNA synthesis in a stepwise distributive fashion rather than in a processive fashion as for other DNA polymerases. It is also able to cleave sugar-phosphate bonds 3' to an intact AP site, acting as an AP lyase.</text>
</comment>
<dbReference type="Gene3D" id="1.10.150.110">
    <property type="entry name" value="DNA polymerase beta, N-terminal domain-like"/>
    <property type="match status" value="1"/>
</dbReference>
<evidence type="ECO:0000256" key="7">
    <source>
        <dbReference type="ARBA" id="ARBA00022705"/>
    </source>
</evidence>
<keyword evidence="4" id="KW-0237">DNA synthesis</keyword>
<keyword evidence="9" id="KW-0832">Ubl conjugation</keyword>
<dbReference type="Gene3D" id="1.10.150.20">
    <property type="entry name" value="5' to 3' exonuclease, C-terminal subdomain"/>
    <property type="match status" value="1"/>
</dbReference>
<evidence type="ECO:0000256" key="3">
    <source>
        <dbReference type="ARBA" id="ARBA00022481"/>
    </source>
</evidence>
<keyword evidence="22" id="KW-1185">Reference proteome</keyword>
<keyword evidence="11" id="KW-0915">Sodium</keyword>
<dbReference type="InterPro" id="IPR043519">
    <property type="entry name" value="NT_sf"/>
</dbReference>
<dbReference type="InterPro" id="IPR016195">
    <property type="entry name" value="Pol/histidinol_Pase-like"/>
</dbReference>
<dbReference type="SMART" id="SM00481">
    <property type="entry name" value="POLIIIAc"/>
    <property type="match status" value="1"/>
</dbReference>
<comment type="catalytic activity">
    <reaction evidence="16 17">
        <text>DNA(n) + a 2'-deoxyribonucleoside 5'-triphosphate = DNA(n+1) + diphosphate</text>
        <dbReference type="Rhea" id="RHEA:22508"/>
        <dbReference type="Rhea" id="RHEA-COMP:17339"/>
        <dbReference type="Rhea" id="RHEA-COMP:17340"/>
        <dbReference type="ChEBI" id="CHEBI:33019"/>
        <dbReference type="ChEBI" id="CHEBI:61560"/>
        <dbReference type="ChEBI" id="CHEBI:173112"/>
        <dbReference type="EC" id="2.7.7.7"/>
    </reaction>
</comment>
<dbReference type="SUPFAM" id="SSF47802">
    <property type="entry name" value="DNA polymerase beta, N-terminal domain-like"/>
    <property type="match status" value="1"/>
</dbReference>
<evidence type="ECO:0000256" key="1">
    <source>
        <dbReference type="ARBA" id="ARBA00001946"/>
    </source>
</evidence>
<evidence type="ECO:0000256" key="9">
    <source>
        <dbReference type="ARBA" id="ARBA00022843"/>
    </source>
</evidence>
<dbReference type="PRINTS" id="PR00870">
    <property type="entry name" value="DNAPOLXBETA"/>
</dbReference>
<dbReference type="Proteomes" id="UP001174909">
    <property type="component" value="Unassembled WGS sequence"/>
</dbReference>
<keyword evidence="21" id="KW-0378">Hydrolase</keyword>
<dbReference type="InterPro" id="IPR010996">
    <property type="entry name" value="HHH_MUS81"/>
</dbReference>
<evidence type="ECO:0000256" key="12">
    <source>
        <dbReference type="ARBA" id="ARBA00023204"/>
    </source>
</evidence>
<dbReference type="FunFam" id="3.20.20.140:FF:000047">
    <property type="entry name" value="PHP domain-containing protein"/>
    <property type="match status" value="1"/>
</dbReference>
<comment type="catalytic activity">
    <reaction evidence="14">
        <text>a 5'-end 2'-deoxyribose-2'-deoxyribonucleotide-DNA = (2E,4S)-4-hydroxypenten-2-al-5-phosphate + a 5'-end 5'-phospho-2'-deoxyribonucleoside-DNA + H(+)</text>
        <dbReference type="Rhea" id="RHEA:76255"/>
        <dbReference type="Rhea" id="RHEA-COMP:13180"/>
        <dbReference type="Rhea" id="RHEA-COMP:18657"/>
        <dbReference type="ChEBI" id="CHEBI:15378"/>
        <dbReference type="ChEBI" id="CHEBI:136412"/>
        <dbReference type="ChEBI" id="CHEBI:195194"/>
        <dbReference type="ChEBI" id="CHEBI:195195"/>
    </reaction>
</comment>
<feature type="domain" description="Helix-hairpin-helix DNA-binding motif class 1" evidence="18">
    <location>
        <begin position="94"/>
        <end position="113"/>
    </location>
</feature>
<dbReference type="InterPro" id="IPR050243">
    <property type="entry name" value="PHP_phosphatase"/>
</dbReference>
<keyword evidence="12 17" id="KW-0234">DNA repair</keyword>
<name>A0AA35SEQ5_GEOBA</name>
<evidence type="ECO:0000313" key="22">
    <source>
        <dbReference type="Proteomes" id="UP001174909"/>
    </source>
</evidence>
<evidence type="ECO:0000256" key="17">
    <source>
        <dbReference type="RuleBase" id="RU366014"/>
    </source>
</evidence>
<dbReference type="InterPro" id="IPR010994">
    <property type="entry name" value="RuvA_2-like"/>
</dbReference>
<feature type="domain" description="Polymerase/histidinol phosphatase N-terminal" evidence="19">
    <location>
        <begin position="345"/>
        <end position="423"/>
    </location>
</feature>
<dbReference type="InterPro" id="IPR029398">
    <property type="entry name" value="PolB_thumb"/>
</dbReference>
<comment type="function">
    <text evidence="17">DNA polymerase that functions in several pathways of DNA repair. Involved in base excision repair (BER) responsible for repair of lesions that give rise to abasic (AP) sites in DNA. Also contributes to DNA double-strand break repair by non-homologous end joining and homologous recombination. Has both template-dependent and template-independent (terminal transferase) DNA polymerase activities. Has also a 5'-deoxyribose-5-phosphate lyase (dRP lyase) activity.</text>
</comment>
<dbReference type="NCBIfam" id="NF006375">
    <property type="entry name" value="PRK08609.1"/>
    <property type="match status" value="1"/>
</dbReference>
<accession>A0AA35SEQ5</accession>
<dbReference type="GO" id="GO:0003677">
    <property type="term" value="F:DNA binding"/>
    <property type="evidence" value="ECO:0007669"/>
    <property type="project" value="UniProtKB-UniRule"/>
</dbReference>
<evidence type="ECO:0000256" key="6">
    <source>
        <dbReference type="ARBA" id="ARBA00022695"/>
    </source>
</evidence>
<feature type="domain" description="Helix-hairpin-helix DNA-binding motif class 1" evidence="18">
    <location>
        <begin position="129"/>
        <end position="148"/>
    </location>
</feature>
<dbReference type="GO" id="GO:0005634">
    <property type="term" value="C:nucleus"/>
    <property type="evidence" value="ECO:0007669"/>
    <property type="project" value="UniProtKB-SubCell"/>
</dbReference>
<dbReference type="CDD" id="cd07436">
    <property type="entry name" value="PHP_PolX"/>
    <property type="match status" value="1"/>
</dbReference>
<dbReference type="InterPro" id="IPR047967">
    <property type="entry name" value="PolX_PHP"/>
</dbReference>
<dbReference type="GO" id="GO:0004527">
    <property type="term" value="F:exonuclease activity"/>
    <property type="evidence" value="ECO:0007669"/>
    <property type="project" value="UniProtKB-KW"/>
</dbReference>
<dbReference type="AlphaFoldDB" id="A0AA35SEQ5"/>
<keyword evidence="21" id="KW-0540">Nuclease</keyword>
<keyword evidence="21" id="KW-0269">Exonuclease</keyword>
<keyword evidence="7" id="KW-0235">DNA replication</keyword>
<dbReference type="Gene3D" id="3.30.210.10">
    <property type="entry name" value="DNA polymerase, thumb domain"/>
    <property type="match status" value="1"/>
</dbReference>
<dbReference type="Pfam" id="PF14791">
    <property type="entry name" value="DNA_pol_B_thumb"/>
    <property type="match status" value="1"/>
</dbReference>
<evidence type="ECO:0000256" key="13">
    <source>
        <dbReference type="ARBA" id="ARBA00044632"/>
    </source>
</evidence>
<dbReference type="PANTHER" id="PTHR36928">
    <property type="entry name" value="PHOSPHATASE YCDX-RELATED"/>
    <property type="match status" value="1"/>
</dbReference>
<keyword evidence="6 17" id="KW-0548">Nucleotidyltransferase</keyword>
<dbReference type="SMART" id="SM00278">
    <property type="entry name" value="HhH1"/>
    <property type="match status" value="3"/>
</dbReference>
<dbReference type="GO" id="GO:0042578">
    <property type="term" value="F:phosphoric ester hydrolase activity"/>
    <property type="evidence" value="ECO:0007669"/>
    <property type="project" value="TreeGrafter"/>
</dbReference>
<comment type="caution">
    <text evidence="21">The sequence shown here is derived from an EMBL/GenBank/DDBJ whole genome shotgun (WGS) entry which is preliminary data.</text>
</comment>
<dbReference type="SMART" id="SM00483">
    <property type="entry name" value="POLXc"/>
    <property type="match status" value="1"/>
</dbReference>
<protein>
    <recommendedName>
        <fullName evidence="17">DNA polymerase</fullName>
        <ecNumber evidence="17">2.7.7.7</ecNumber>
    </recommendedName>
</protein>
<organism evidence="21 22">
    <name type="scientific">Geodia barretti</name>
    <name type="common">Barrett's horny sponge</name>
    <dbReference type="NCBI Taxonomy" id="519541"/>
    <lineage>
        <taxon>Eukaryota</taxon>
        <taxon>Metazoa</taxon>
        <taxon>Porifera</taxon>
        <taxon>Demospongiae</taxon>
        <taxon>Heteroscleromorpha</taxon>
        <taxon>Tetractinellida</taxon>
        <taxon>Astrophorina</taxon>
        <taxon>Geodiidae</taxon>
        <taxon>Geodia</taxon>
    </lineage>
</organism>